<accession>A0A859CY67</accession>
<dbReference type="EMBL" id="CP054301">
    <property type="protein sequence ID" value="QKK81548.1"/>
    <property type="molecule type" value="Genomic_DNA"/>
</dbReference>
<name>A0A859CY67_9GAMM</name>
<organism evidence="2 3">
    <name type="scientific">Marinomonas primoryensis</name>
    <dbReference type="NCBI Taxonomy" id="178399"/>
    <lineage>
        <taxon>Bacteria</taxon>
        <taxon>Pseudomonadati</taxon>
        <taxon>Pseudomonadota</taxon>
        <taxon>Gammaproteobacteria</taxon>
        <taxon>Oceanospirillales</taxon>
        <taxon>Oceanospirillaceae</taxon>
        <taxon>Marinomonas</taxon>
    </lineage>
</organism>
<dbReference type="AlphaFoldDB" id="A0A859CY67"/>
<dbReference type="RefSeq" id="WP_176335988.1">
    <property type="nucleotide sequence ID" value="NZ_BAAAEF010000030.1"/>
</dbReference>
<feature type="region of interest" description="Disordered" evidence="1">
    <location>
        <begin position="99"/>
        <end position="120"/>
    </location>
</feature>
<sequence>MNYQRHSGQFKEAILNKFSGSFIKIDAAGVHIVGSAINLNTGGSAGSGSGFSGLSAARPLGATSPEYDADLETIEGIEGIEGIEAPDSPLADMTTSAVPITVSDKKSDEAEATEETTTTVSDPILQSSVLKVSAALEQLAKNAGPSYQKGSTEAEDVKRIQQPLLNMDFNLGPAKV</sequence>
<evidence type="ECO:0000256" key="1">
    <source>
        <dbReference type="SAM" id="MobiDB-lite"/>
    </source>
</evidence>
<dbReference type="KEGG" id="mpri:MP3633_2821"/>
<reference evidence="2 3" key="1">
    <citation type="submission" date="2020-06" db="EMBL/GenBank/DDBJ databases">
        <authorList>
            <person name="Voronona O.L."/>
            <person name="Aksenova E.I."/>
            <person name="Kunda M.S."/>
            <person name="Semenov A.N."/>
            <person name="Ryzhova N."/>
        </authorList>
    </citation>
    <scope>NUCLEOTIDE SEQUENCE [LARGE SCALE GENOMIC DNA]</scope>
    <source>
        <strain evidence="2 3">MPKMM3633</strain>
    </source>
</reference>
<dbReference type="Proteomes" id="UP000509371">
    <property type="component" value="Chromosome"/>
</dbReference>
<evidence type="ECO:0000313" key="3">
    <source>
        <dbReference type="Proteomes" id="UP000509371"/>
    </source>
</evidence>
<proteinExistence type="predicted"/>
<protein>
    <submittedName>
        <fullName evidence="2">Uncharacterized protein</fullName>
    </submittedName>
</protein>
<evidence type="ECO:0000313" key="2">
    <source>
        <dbReference type="EMBL" id="QKK81548.1"/>
    </source>
</evidence>
<gene>
    <name evidence="2" type="ORF">MP3633_2821</name>
</gene>